<dbReference type="GO" id="GO:0016020">
    <property type="term" value="C:membrane"/>
    <property type="evidence" value="ECO:0007669"/>
    <property type="project" value="TreeGrafter"/>
</dbReference>
<evidence type="ECO:0000313" key="4">
    <source>
        <dbReference type="Proteomes" id="UP000023435"/>
    </source>
</evidence>
<dbReference type="AlphaFoldDB" id="A0A108UAB4"/>
<protein>
    <submittedName>
        <fullName evidence="3">Hydrolase, alpha/beta hydrolase fold family</fullName>
    </submittedName>
</protein>
<reference evidence="3 4" key="1">
    <citation type="journal article" date="2014" name="Genome Announc.">
        <title>Draft Genome Sequence of Lysobacter capsici AZ78, a Bacterium Antagonistic to Plant-Pathogenic Oomycetes.</title>
        <authorList>
            <person name="Puopolo G."/>
            <person name="Sonego P."/>
            <person name="Engelen K."/>
            <person name="Pertot I."/>
        </authorList>
    </citation>
    <scope>NUCLEOTIDE SEQUENCE [LARGE SCALE GENOMIC DNA]</scope>
    <source>
        <strain evidence="3 4">AZ78</strain>
    </source>
</reference>
<dbReference type="Gene3D" id="3.40.50.1820">
    <property type="entry name" value="alpha/beta hydrolase"/>
    <property type="match status" value="1"/>
</dbReference>
<name>A0A108UAB4_9GAMM</name>
<accession>A0A108UAB4</accession>
<dbReference type="PANTHER" id="PTHR43798">
    <property type="entry name" value="MONOACYLGLYCEROL LIPASE"/>
    <property type="match status" value="1"/>
</dbReference>
<proteinExistence type="predicted"/>
<dbReference type="InterPro" id="IPR050266">
    <property type="entry name" value="AB_hydrolase_sf"/>
</dbReference>
<dbReference type="OrthoDB" id="4510475at2"/>
<sequence>MHRFGTGHRPRYAVVGLAATLAALILGGCGRDTPPAAAGAANKGESTAAIKRRYGRIVFDPCTLSSPQAAGTIAAQCAQFEVPQNPAEPGGKKLKLNMAWLPATDEAGVAPDPVFFLAGGPGQAATSSWPLVDGAFREVRKHRHIVLIDQRGTGRSAPLLCRGAAGVSEDAAAAPSDPQAANDAMLRAVERCAKELTVDARHFTTTDAIADLDAVRAAIGADKIDLVGVSYGTRVAQQYAGRYPQHTRAVVLDGVVPNELVLGSEHAQNLDSALAQQFKLCQQTPACRTRFGSEPREQLRQLMARLQAEPVEVDYRDPNTGEQKRERVTAGHVAMLTRMFSYAPQAASLLPLMLNEADQGRYGPLMSLSTMIGGQLDEDLNYGMQLSVICAEDADLFKPNPADAGTVLGDDMQTTLAAQCKVWPTGQRPKDFHAPFKSDGPVLLLSGELDPVTPPRYGEQVLKHLPNGRHLVLRGQGHGALRIGCTPKLLGQFIETADAKKLQARCLDTLGYVPPFVSFNGWEP</sequence>
<dbReference type="GO" id="GO:0016787">
    <property type="term" value="F:hydrolase activity"/>
    <property type="evidence" value="ECO:0007669"/>
    <property type="project" value="UniProtKB-KW"/>
</dbReference>
<dbReference type="EMBL" id="JAJA02000001">
    <property type="protein sequence ID" value="KWS05459.1"/>
    <property type="molecule type" value="Genomic_DNA"/>
</dbReference>
<dbReference type="Proteomes" id="UP000023435">
    <property type="component" value="Unassembled WGS sequence"/>
</dbReference>
<dbReference type="Pfam" id="PF08386">
    <property type="entry name" value="Abhydrolase_4"/>
    <property type="match status" value="1"/>
</dbReference>
<dbReference type="InterPro" id="IPR000073">
    <property type="entry name" value="AB_hydrolase_1"/>
</dbReference>
<organism evidence="3 4">
    <name type="scientific">Lysobacter capsici AZ78</name>
    <dbReference type="NCBI Taxonomy" id="1444315"/>
    <lineage>
        <taxon>Bacteria</taxon>
        <taxon>Pseudomonadati</taxon>
        <taxon>Pseudomonadota</taxon>
        <taxon>Gammaproteobacteria</taxon>
        <taxon>Lysobacterales</taxon>
        <taxon>Lysobacteraceae</taxon>
        <taxon>Lysobacter</taxon>
    </lineage>
</organism>
<comment type="caution">
    <text evidence="3">The sequence shown here is derived from an EMBL/GenBank/DDBJ whole genome shotgun (WGS) entry which is preliminary data.</text>
</comment>
<dbReference type="SUPFAM" id="SSF53474">
    <property type="entry name" value="alpha/beta-Hydrolases"/>
    <property type="match status" value="1"/>
</dbReference>
<keyword evidence="4" id="KW-1185">Reference proteome</keyword>
<evidence type="ECO:0000259" key="2">
    <source>
        <dbReference type="Pfam" id="PF08386"/>
    </source>
</evidence>
<gene>
    <name evidence="3" type="ORF">AZ78_3011</name>
</gene>
<feature type="domain" description="Peptidase S33 tripeptidyl aminopeptidase-like C-terminal" evidence="2">
    <location>
        <begin position="409"/>
        <end position="506"/>
    </location>
</feature>
<dbReference type="InterPro" id="IPR013595">
    <property type="entry name" value="Pept_S33_TAP-like_C"/>
</dbReference>
<dbReference type="PROSITE" id="PS51257">
    <property type="entry name" value="PROKAR_LIPOPROTEIN"/>
    <property type="match status" value="1"/>
</dbReference>
<dbReference type="Pfam" id="PF00561">
    <property type="entry name" value="Abhydrolase_1"/>
    <property type="match status" value="1"/>
</dbReference>
<evidence type="ECO:0000259" key="1">
    <source>
        <dbReference type="Pfam" id="PF00561"/>
    </source>
</evidence>
<keyword evidence="3" id="KW-0378">Hydrolase</keyword>
<dbReference type="PANTHER" id="PTHR43798:SF27">
    <property type="entry name" value="HYDROLASE ALPHA_BETA HYDROLASE FOLD FAMILY"/>
    <property type="match status" value="1"/>
</dbReference>
<feature type="domain" description="AB hydrolase-1" evidence="1">
    <location>
        <begin position="113"/>
        <end position="286"/>
    </location>
</feature>
<dbReference type="RefSeq" id="WP_051546896.1">
    <property type="nucleotide sequence ID" value="NZ_JAJA02000001.1"/>
</dbReference>
<evidence type="ECO:0000313" key="3">
    <source>
        <dbReference type="EMBL" id="KWS05459.1"/>
    </source>
</evidence>
<dbReference type="InterPro" id="IPR029058">
    <property type="entry name" value="AB_hydrolase_fold"/>
</dbReference>